<evidence type="ECO:0000259" key="9">
    <source>
        <dbReference type="Pfam" id="PF07715"/>
    </source>
</evidence>
<keyword evidence="3 7" id="KW-1134">Transmembrane beta strand</keyword>
<dbReference type="Proteomes" id="UP001560573">
    <property type="component" value="Unassembled WGS sequence"/>
</dbReference>
<evidence type="ECO:0000256" key="5">
    <source>
        <dbReference type="ARBA" id="ARBA00023136"/>
    </source>
</evidence>
<gene>
    <name evidence="10" type="ORF">QTN47_25670</name>
</gene>
<dbReference type="NCBIfam" id="TIGR04057">
    <property type="entry name" value="SusC_RagA_signa"/>
    <property type="match status" value="1"/>
</dbReference>
<dbReference type="InterPro" id="IPR023996">
    <property type="entry name" value="TonB-dep_OMP_SusC/RagA"/>
</dbReference>
<sequence length="1174" mass="127419">MTKKFTHQSFLKWLLLLSGFTFFACSLAIAQDGSAGNRKEGQSIKGKVTDGNAPLPAVTVLEKGKKNATTTDGAGAFELHVSNPQAVLVFTYVGYDTLEIPVNGQTTINAAMQAGKNNNLSGVVVTALGITRAKKSLGYDVGQIKGDDMNRVAQTNALNSMAGKVSGVAVSATGASPTASVSVVIRGIRSLNSDNQPLFVIDGVPIKNTLSNIGVNNGSNNDVDYGNAMSDLNPNDVESVSILKGPSAAALYGSRAGNGVIIITTKSGKKSKGLGVTINSTTQFDVPYHYLPTNQSYTVGTDPYTTPNGFNSWKGTIVDLAGTDTYRFGTPLNQGINAIQWNSPKDANGNYEALPMVSHNNLKNFVQTGLTATNGISIENSTDKDNYRFSFTNLTNKGIVPTTGVSRNNLALNFEHKLNSGLVLSSSINYTRSSADNVVAGNNGVLKDVAYLSPSVDVRQLKNYWLSPGVQQMKALPPVGVDENPDVLDPAKNGDNNPWFTLNQVKNSFLRNHLFGNLKASYQFNPHFSAFVRYSQDLAYENRETKISKSYNDEKNGYYGLTNIMNTESNTDFLTTYHNTFASDFDFSASAGGNLQYVYGSVNQVYSASKAGIIAPEFFNVSNIAQANLRSSSYYSQKAVYSLYATASLGFRDLAYLDLTGRNDWSSTLPENNNSYFYPSASLSLLVNKMLHMGRTVSLFKIRGGWASVGKDTDPYNLYGTAGITSFGGIVTQSTSPKLKNPTLKPEQAISTELGVDLGFFNNRLRFEGTVYRSDNKNQILSINTPASSGYSGRQINAGLVRSQGLELQLGGTVISSKDWTWDVSINYTKNDAYIMSLATGVPYFSFWQDGNSGSWTYAKGQPIPNMFDKNGNQVISNGKLGQIWDNKVATVTDKTSPYYGWPLLSTGGSLQKDGNGDFQHKEVVGNFNPKLRMGMQTAVKWKMFTLSASVDMRLGGTFFSQTYRYLQSDAAMARQTNMGIPIPASAKDNIPAFLKSNPDKYIKINGNLAMFNLVGGPTTETGGFPYTTNGNITINDGAFYPGVYSDGNGGYVENLGDPATTKFDNYEDAVTGSWSYARMSMFDASYLKLREVTLTAQLPKSFSDRLKLQGISVGVYSSNILLWTKAKAGIDPEMAFQFQTGAQGNGSQFRQGIERYNITPWTLPIGIKLNVRF</sequence>
<keyword evidence="6 7" id="KW-0998">Cell outer membrane</keyword>
<proteinExistence type="inferred from homology"/>
<dbReference type="InterPro" id="IPR008969">
    <property type="entry name" value="CarboxyPept-like_regulatory"/>
</dbReference>
<dbReference type="EMBL" id="JAULBC010000011">
    <property type="protein sequence ID" value="MEX6690924.1"/>
    <property type="molecule type" value="Genomic_DNA"/>
</dbReference>
<comment type="subcellular location">
    <subcellularLocation>
        <location evidence="1 7">Cell outer membrane</location>
        <topology evidence="1 7">Multi-pass membrane protein</topology>
    </subcellularLocation>
</comment>
<dbReference type="PROSITE" id="PS52016">
    <property type="entry name" value="TONB_DEPENDENT_REC_3"/>
    <property type="match status" value="1"/>
</dbReference>
<accession>A0ABV3ZM31</accession>
<keyword evidence="4 7" id="KW-0812">Transmembrane</keyword>
<dbReference type="InterPro" id="IPR039426">
    <property type="entry name" value="TonB-dep_rcpt-like"/>
</dbReference>
<dbReference type="InterPro" id="IPR037066">
    <property type="entry name" value="Plug_dom_sf"/>
</dbReference>
<dbReference type="Gene3D" id="2.60.40.1120">
    <property type="entry name" value="Carboxypeptidase-like, regulatory domain"/>
    <property type="match status" value="1"/>
</dbReference>
<dbReference type="InterPro" id="IPR012910">
    <property type="entry name" value="Plug_dom"/>
</dbReference>
<evidence type="ECO:0000256" key="2">
    <source>
        <dbReference type="ARBA" id="ARBA00022448"/>
    </source>
</evidence>
<dbReference type="Pfam" id="PF07715">
    <property type="entry name" value="Plug"/>
    <property type="match status" value="1"/>
</dbReference>
<comment type="caution">
    <text evidence="10">The sequence shown here is derived from an EMBL/GenBank/DDBJ whole genome shotgun (WGS) entry which is preliminary data.</text>
</comment>
<dbReference type="NCBIfam" id="TIGR04056">
    <property type="entry name" value="OMP_RagA_SusC"/>
    <property type="match status" value="1"/>
</dbReference>
<dbReference type="Pfam" id="PF13715">
    <property type="entry name" value="CarbopepD_reg_2"/>
    <property type="match status" value="1"/>
</dbReference>
<evidence type="ECO:0000256" key="4">
    <source>
        <dbReference type="ARBA" id="ARBA00022692"/>
    </source>
</evidence>
<dbReference type="PROSITE" id="PS51257">
    <property type="entry name" value="PROKAR_LIPOPROTEIN"/>
    <property type="match status" value="1"/>
</dbReference>
<evidence type="ECO:0000256" key="3">
    <source>
        <dbReference type="ARBA" id="ARBA00022452"/>
    </source>
</evidence>
<dbReference type="InterPro" id="IPR036942">
    <property type="entry name" value="Beta-barrel_TonB_sf"/>
</dbReference>
<feature type="chain" id="PRO_5045886645" evidence="8">
    <location>
        <begin position="31"/>
        <end position="1174"/>
    </location>
</feature>
<feature type="signal peptide" evidence="8">
    <location>
        <begin position="1"/>
        <end position="30"/>
    </location>
</feature>
<dbReference type="SUPFAM" id="SSF49464">
    <property type="entry name" value="Carboxypeptidase regulatory domain-like"/>
    <property type="match status" value="1"/>
</dbReference>
<keyword evidence="8" id="KW-0732">Signal</keyword>
<dbReference type="Gene3D" id="2.170.130.10">
    <property type="entry name" value="TonB-dependent receptor, plug domain"/>
    <property type="match status" value="1"/>
</dbReference>
<organism evidence="10 11">
    <name type="scientific">Danxiaibacter flavus</name>
    <dbReference type="NCBI Taxonomy" id="3049108"/>
    <lineage>
        <taxon>Bacteria</taxon>
        <taxon>Pseudomonadati</taxon>
        <taxon>Bacteroidota</taxon>
        <taxon>Chitinophagia</taxon>
        <taxon>Chitinophagales</taxon>
        <taxon>Chitinophagaceae</taxon>
        <taxon>Danxiaibacter</taxon>
    </lineage>
</organism>
<evidence type="ECO:0000256" key="6">
    <source>
        <dbReference type="ARBA" id="ARBA00023237"/>
    </source>
</evidence>
<dbReference type="RefSeq" id="WP_369332340.1">
    <property type="nucleotide sequence ID" value="NZ_JAULBC010000011.1"/>
</dbReference>
<evidence type="ECO:0000313" key="10">
    <source>
        <dbReference type="EMBL" id="MEX6690924.1"/>
    </source>
</evidence>
<name>A0ABV3ZM31_9BACT</name>
<feature type="domain" description="TonB-dependent receptor plug" evidence="9">
    <location>
        <begin position="136"/>
        <end position="260"/>
    </location>
</feature>
<evidence type="ECO:0000256" key="8">
    <source>
        <dbReference type="SAM" id="SignalP"/>
    </source>
</evidence>
<dbReference type="Gene3D" id="2.40.170.20">
    <property type="entry name" value="TonB-dependent receptor, beta-barrel domain"/>
    <property type="match status" value="1"/>
</dbReference>
<keyword evidence="11" id="KW-1185">Reference proteome</keyword>
<keyword evidence="5 7" id="KW-0472">Membrane</keyword>
<dbReference type="SUPFAM" id="SSF56935">
    <property type="entry name" value="Porins"/>
    <property type="match status" value="1"/>
</dbReference>
<keyword evidence="2 7" id="KW-0813">Transport</keyword>
<dbReference type="InterPro" id="IPR023997">
    <property type="entry name" value="TonB-dep_OMP_SusC/RagA_CS"/>
</dbReference>
<evidence type="ECO:0000256" key="7">
    <source>
        <dbReference type="PROSITE-ProRule" id="PRU01360"/>
    </source>
</evidence>
<comment type="similarity">
    <text evidence="7">Belongs to the TonB-dependent receptor family.</text>
</comment>
<protein>
    <submittedName>
        <fullName evidence="10">SusC/RagA family TonB-linked outer membrane protein</fullName>
    </submittedName>
</protein>
<evidence type="ECO:0000256" key="1">
    <source>
        <dbReference type="ARBA" id="ARBA00004571"/>
    </source>
</evidence>
<evidence type="ECO:0000313" key="11">
    <source>
        <dbReference type="Proteomes" id="UP001560573"/>
    </source>
</evidence>
<reference evidence="10 11" key="1">
    <citation type="submission" date="2023-07" db="EMBL/GenBank/DDBJ databases">
        <authorList>
            <person name="Lian W.-H."/>
        </authorList>
    </citation>
    <scope>NUCLEOTIDE SEQUENCE [LARGE SCALE GENOMIC DNA]</scope>
    <source>
        <strain evidence="10 11">SYSU DXS3180</strain>
    </source>
</reference>